<dbReference type="KEGG" id="spph:KFK14_22055"/>
<accession>A0A975K6C3</accession>
<evidence type="ECO:0000313" key="2">
    <source>
        <dbReference type="EMBL" id="QUT05609.1"/>
    </source>
</evidence>
<dbReference type="Proteomes" id="UP000681425">
    <property type="component" value="Chromosome"/>
</dbReference>
<protein>
    <submittedName>
        <fullName evidence="2">Uncharacterized protein</fullName>
    </submittedName>
</protein>
<dbReference type="AlphaFoldDB" id="A0A975K6C3"/>
<sequence length="47" mass="4935">MTRTKKIASDVLIPLGSVTSLTKGNGSSLTADDNNQGRKQAMGLSRD</sequence>
<dbReference type="RefSeq" id="WP_212609139.1">
    <property type="nucleotide sequence ID" value="NZ_CP073910.1"/>
</dbReference>
<gene>
    <name evidence="2" type="ORF">KFK14_22055</name>
</gene>
<proteinExistence type="predicted"/>
<name>A0A975K6C3_9SPHN</name>
<reference evidence="2" key="1">
    <citation type="submission" date="2021-04" db="EMBL/GenBank/DDBJ databases">
        <title>Isolation of p-tert-butylphenol degrading bacteria Sphingobium phenoxybenzoativorans Tas13 from active sludge.</title>
        <authorList>
            <person name="Li Y."/>
        </authorList>
    </citation>
    <scope>NUCLEOTIDE SEQUENCE</scope>
    <source>
        <strain evidence="2">Tas13</strain>
    </source>
</reference>
<feature type="region of interest" description="Disordered" evidence="1">
    <location>
        <begin position="22"/>
        <end position="47"/>
    </location>
</feature>
<evidence type="ECO:0000256" key="1">
    <source>
        <dbReference type="SAM" id="MobiDB-lite"/>
    </source>
</evidence>
<feature type="compositionally biased region" description="Polar residues" evidence="1">
    <location>
        <begin position="22"/>
        <end position="38"/>
    </location>
</feature>
<organism evidence="2 3">
    <name type="scientific">Sphingobium phenoxybenzoativorans</name>
    <dbReference type="NCBI Taxonomy" id="1592790"/>
    <lineage>
        <taxon>Bacteria</taxon>
        <taxon>Pseudomonadati</taxon>
        <taxon>Pseudomonadota</taxon>
        <taxon>Alphaproteobacteria</taxon>
        <taxon>Sphingomonadales</taxon>
        <taxon>Sphingomonadaceae</taxon>
        <taxon>Sphingobium</taxon>
    </lineage>
</organism>
<keyword evidence="3" id="KW-1185">Reference proteome</keyword>
<evidence type="ECO:0000313" key="3">
    <source>
        <dbReference type="Proteomes" id="UP000681425"/>
    </source>
</evidence>
<dbReference type="EMBL" id="CP073910">
    <property type="protein sequence ID" value="QUT05609.1"/>
    <property type="molecule type" value="Genomic_DNA"/>
</dbReference>